<evidence type="ECO:0000256" key="1">
    <source>
        <dbReference type="SAM" id="MobiDB-lite"/>
    </source>
</evidence>
<protein>
    <submittedName>
        <fullName evidence="3">Phosphoribosylamine--glycine ligase</fullName>
    </submittedName>
</protein>
<dbReference type="EMBL" id="JAERQM010000007">
    <property type="protein sequence ID" value="MBU8546177.1"/>
    <property type="molecule type" value="Genomic_DNA"/>
</dbReference>
<feature type="signal peptide" evidence="2">
    <location>
        <begin position="1"/>
        <end position="29"/>
    </location>
</feature>
<name>A0ABS6HEE1_9PROT</name>
<evidence type="ECO:0000313" key="3">
    <source>
        <dbReference type="EMBL" id="MBU8546177.1"/>
    </source>
</evidence>
<reference evidence="3 4" key="1">
    <citation type="submission" date="2021-01" db="EMBL/GenBank/DDBJ databases">
        <title>Roseomonas sp. nov, a bacterium isolated from an oil production mixture in Yumen Oilfield.</title>
        <authorList>
            <person name="Wu D."/>
        </authorList>
    </citation>
    <scope>NUCLEOTIDE SEQUENCE [LARGE SCALE GENOMIC DNA]</scope>
    <source>
        <strain evidence="3 4">ROY-5-3</strain>
    </source>
</reference>
<proteinExistence type="predicted"/>
<keyword evidence="2" id="KW-0732">Signal</keyword>
<dbReference type="RefSeq" id="WP_216878203.1">
    <property type="nucleotide sequence ID" value="NZ_JAERQM010000007.1"/>
</dbReference>
<dbReference type="GO" id="GO:0016874">
    <property type="term" value="F:ligase activity"/>
    <property type="evidence" value="ECO:0007669"/>
    <property type="project" value="UniProtKB-KW"/>
</dbReference>
<feature type="chain" id="PRO_5046898338" evidence="2">
    <location>
        <begin position="30"/>
        <end position="103"/>
    </location>
</feature>
<sequence>MKLLAPCLVPCLATLLLLGGCGTRAPAPAATAESPAHAACREEARQSPALAEESRRVVIGLPTSEERFRQARAEAESRAFTDCLRRRGLARGGGVEPLRQPGF</sequence>
<dbReference type="Proteomes" id="UP000689967">
    <property type="component" value="Unassembled WGS sequence"/>
</dbReference>
<keyword evidence="4" id="KW-1185">Reference proteome</keyword>
<evidence type="ECO:0000313" key="4">
    <source>
        <dbReference type="Proteomes" id="UP000689967"/>
    </source>
</evidence>
<organism evidence="3 4">
    <name type="scientific">Falsiroseomonas oleicola</name>
    <dbReference type="NCBI Taxonomy" id="2801474"/>
    <lineage>
        <taxon>Bacteria</taxon>
        <taxon>Pseudomonadati</taxon>
        <taxon>Pseudomonadota</taxon>
        <taxon>Alphaproteobacteria</taxon>
        <taxon>Acetobacterales</taxon>
        <taxon>Roseomonadaceae</taxon>
        <taxon>Falsiroseomonas</taxon>
    </lineage>
</organism>
<evidence type="ECO:0000256" key="2">
    <source>
        <dbReference type="SAM" id="SignalP"/>
    </source>
</evidence>
<feature type="region of interest" description="Disordered" evidence="1">
    <location>
        <begin position="25"/>
        <end position="53"/>
    </location>
</feature>
<feature type="compositionally biased region" description="Low complexity" evidence="1">
    <location>
        <begin position="25"/>
        <end position="38"/>
    </location>
</feature>
<accession>A0ABS6HEE1</accession>
<comment type="caution">
    <text evidence="3">The sequence shown here is derived from an EMBL/GenBank/DDBJ whole genome shotgun (WGS) entry which is preliminary data.</text>
</comment>
<dbReference type="PROSITE" id="PS51257">
    <property type="entry name" value="PROKAR_LIPOPROTEIN"/>
    <property type="match status" value="1"/>
</dbReference>
<gene>
    <name evidence="3" type="ORF">JJQ90_20825</name>
</gene>
<keyword evidence="3" id="KW-0436">Ligase</keyword>